<reference evidence="7" key="1">
    <citation type="submission" date="2025-08" db="UniProtKB">
        <authorList>
            <consortium name="RefSeq"/>
        </authorList>
    </citation>
    <scope>IDENTIFICATION</scope>
</reference>
<name>A0A6P8GTX5_CLUHA</name>
<sequence>MAHRSQSSSVGENPLDPNYLPPHYREEYRLAIDHLVENGVEGYYEFLQSAGVVDFLGQAEVDYIKGTVHSPQAQQASSGSLLELTYPQADEDGCSSDTYWPLHSDIDAPGLDLGWPLPQHSFVGPTEVTTLVNPSDPEMPSIKDQARRLIKSAQQVIAVVMDVFTDIDLFADLLDAAERRVPVYILLDEHNSHHFVSMVTSCKVNLEMIHMMRVRTVAGVTYFCRTGKSFKGQVMDRFLLTDCRAVLSGNYSFMWSFEKIHRCIAHLFLGELVSTFDEEFRILFAQSQPLVVENALVPADGYFSNQSGLKRSQSQRQPSSFFRHAEHSAFSFQRDRMDSGLPFRREDPFRHTMEQQTSKYSSQQFRMQQGHMEQGRSIMASQQIERNAFKRHSYAEGTQESYSSSRVYMKHRVMGNLDEMEQHYQREKHSYQGEGPGQGCYEQLRSRALQQGDHHSESGYLPELEPPSDYNVLSSDDLNPGQSHPHVGHYDPTGHKRPTVGQSYACERSPTQTHPPDQKQPKFSGGSQDRVGKDPDVKQGMRDWRISSYLSTYEDAGEEGLHEPLGPDAFEEVQHDSDGRLYGKEAPGNPHRPKLDLRPRYGKPILKDSSKDLTTTDMESKKRSSDSLSSVGTEGEAETRDLGLTKHESFRSRINPMLQRSSRLRSSLIFNSTLETHNTTKTEEGNPIRTSSIVAEILEKRRSLSREPFDWSKHKKTQASDLSDPKNSDGKAVAPAETSHKSTEPNQGPKEDANRNKKEATITVEEKATENPAKPEDKPSTTNMNDPESRLLYFKDLAAKRKALKPVAESTVDTSHKPALTKSDLLNTVKTADKLPKVTVTHAEPLTPGPELTKAQTDKPPVATGLNIEKQNKNSATQKEESLEVKKSLKPFPSPKFFRKDPLKSFKNSSSSRRVSCDEDILTDATDAEKSEMKKSRSQSSSSVTSSESRDSLTRQGSNTSLNTLGSEGKDTKALDFLKKQTQRLKGLLGPKGEKKTSGAPTSDSKGMKTVPEIKEEAPDKKSSDTIAASAENHKAPTKPSQSRYQSSTSNVIYSSNLRDDTKVILEQISANSQNRELAKKTDAAESDGGSDKAGETSKLEIDSSLRYQSKTRFGRTPANPQERDSLLKRIESMRKEKKVYSRFEMGNSLG</sequence>
<evidence type="ECO:0000256" key="4">
    <source>
        <dbReference type="SAM" id="MobiDB-lite"/>
    </source>
</evidence>
<dbReference type="GO" id="GO:0045104">
    <property type="term" value="P:intermediate filament cytoskeleton organization"/>
    <property type="evidence" value="ECO:0007669"/>
    <property type="project" value="TreeGrafter"/>
</dbReference>
<evidence type="ECO:0000256" key="1">
    <source>
        <dbReference type="ARBA" id="ARBA00004496"/>
    </source>
</evidence>
<dbReference type="GO" id="GO:0030335">
    <property type="term" value="P:positive regulation of cell migration"/>
    <property type="evidence" value="ECO:0007669"/>
    <property type="project" value="TreeGrafter"/>
</dbReference>
<dbReference type="AlphaFoldDB" id="A0A6P8GTX5"/>
<dbReference type="GO" id="GO:0045095">
    <property type="term" value="C:keratin filament"/>
    <property type="evidence" value="ECO:0007669"/>
    <property type="project" value="TreeGrafter"/>
</dbReference>
<feature type="compositionally biased region" description="Basic and acidic residues" evidence="4">
    <location>
        <begin position="1012"/>
        <end position="1024"/>
    </location>
</feature>
<evidence type="ECO:0000256" key="2">
    <source>
        <dbReference type="ARBA" id="ARBA00006937"/>
    </source>
</evidence>
<dbReference type="InterPro" id="IPR012461">
    <property type="entry name" value="SACK1"/>
</dbReference>
<feature type="compositionally biased region" description="Basic and acidic residues" evidence="4">
    <location>
        <begin position="637"/>
        <end position="648"/>
    </location>
</feature>
<organism evidence="6 7">
    <name type="scientific">Clupea harengus</name>
    <name type="common">Atlantic herring</name>
    <dbReference type="NCBI Taxonomy" id="7950"/>
    <lineage>
        <taxon>Eukaryota</taxon>
        <taxon>Metazoa</taxon>
        <taxon>Chordata</taxon>
        <taxon>Craniata</taxon>
        <taxon>Vertebrata</taxon>
        <taxon>Euteleostomi</taxon>
        <taxon>Actinopterygii</taxon>
        <taxon>Neopterygii</taxon>
        <taxon>Teleostei</taxon>
        <taxon>Clupei</taxon>
        <taxon>Clupeiformes</taxon>
        <taxon>Clupeoidei</taxon>
        <taxon>Clupeidae</taxon>
        <taxon>Clupea</taxon>
    </lineage>
</organism>
<evidence type="ECO:0000259" key="5">
    <source>
        <dbReference type="Pfam" id="PF07894"/>
    </source>
</evidence>
<feature type="region of interest" description="Disordered" evidence="4">
    <location>
        <begin position="708"/>
        <end position="790"/>
    </location>
</feature>
<dbReference type="GO" id="GO:0007165">
    <property type="term" value="P:signal transduction"/>
    <property type="evidence" value="ECO:0007669"/>
    <property type="project" value="TreeGrafter"/>
</dbReference>
<feature type="compositionally biased region" description="Polar residues" evidence="4">
    <location>
        <begin position="471"/>
        <end position="482"/>
    </location>
</feature>
<dbReference type="InterPro" id="IPR050944">
    <property type="entry name" value="FAM83"/>
</dbReference>
<comment type="similarity">
    <text evidence="2">Belongs to the FAM83 family.</text>
</comment>
<feature type="compositionally biased region" description="Basic and acidic residues" evidence="4">
    <location>
        <begin position="1077"/>
        <end position="1104"/>
    </location>
</feature>
<evidence type="ECO:0000256" key="3">
    <source>
        <dbReference type="ARBA" id="ARBA00022490"/>
    </source>
</evidence>
<dbReference type="GeneID" id="105907708"/>
<feature type="compositionally biased region" description="Basic and acidic residues" evidence="4">
    <location>
        <begin position="593"/>
        <end position="611"/>
    </location>
</feature>
<dbReference type="GO" id="GO:1990254">
    <property type="term" value="F:keratin filament binding"/>
    <property type="evidence" value="ECO:0007669"/>
    <property type="project" value="TreeGrafter"/>
</dbReference>
<dbReference type="Pfam" id="PF07894">
    <property type="entry name" value="SACK1"/>
    <property type="match status" value="1"/>
</dbReference>
<protein>
    <submittedName>
        <fullName evidence="7">Protein FAM83H</fullName>
    </submittedName>
</protein>
<feature type="compositionally biased region" description="Polar residues" evidence="4">
    <location>
        <begin position="1039"/>
        <end position="1057"/>
    </location>
</feature>
<evidence type="ECO:0000313" key="7">
    <source>
        <dbReference type="RefSeq" id="XP_031442018.1"/>
    </source>
</evidence>
<feature type="compositionally biased region" description="Basic and acidic residues" evidence="4">
    <location>
        <begin position="878"/>
        <end position="887"/>
    </location>
</feature>
<dbReference type="GO" id="GO:0044380">
    <property type="term" value="P:protein localization to cytoskeleton"/>
    <property type="evidence" value="ECO:0007669"/>
    <property type="project" value="TreeGrafter"/>
</dbReference>
<keyword evidence="6" id="KW-1185">Reference proteome</keyword>
<feature type="compositionally biased region" description="Basic and acidic residues" evidence="4">
    <location>
        <begin position="968"/>
        <end position="979"/>
    </location>
</feature>
<feature type="region of interest" description="Disordered" evidence="4">
    <location>
        <begin position="579"/>
        <end position="648"/>
    </location>
</feature>
<dbReference type="GO" id="GO:0005737">
    <property type="term" value="C:cytoplasm"/>
    <property type="evidence" value="ECO:0007669"/>
    <property type="project" value="UniProtKB-SubCell"/>
</dbReference>
<proteinExistence type="inferred from homology"/>
<feature type="compositionally biased region" description="Polar residues" evidence="4">
    <location>
        <begin position="954"/>
        <end position="966"/>
    </location>
</feature>
<dbReference type="FunFam" id="3.30.870.10:FF:000004">
    <property type="entry name" value="protein FAM83H isoform X2"/>
    <property type="match status" value="1"/>
</dbReference>
<dbReference type="OrthoDB" id="9832446at2759"/>
<dbReference type="SUPFAM" id="SSF56024">
    <property type="entry name" value="Phospholipase D/nuclease"/>
    <property type="match status" value="1"/>
</dbReference>
<accession>A0A6P8GTX5</accession>
<evidence type="ECO:0000313" key="6">
    <source>
        <dbReference type="Proteomes" id="UP000515152"/>
    </source>
</evidence>
<dbReference type="PANTHER" id="PTHR16181:SF29">
    <property type="entry name" value="PROTEIN FAM83A-RELATED"/>
    <property type="match status" value="1"/>
</dbReference>
<dbReference type="KEGG" id="char:105907708"/>
<feature type="region of interest" description="Disordered" evidence="4">
    <location>
        <begin position="447"/>
        <end position="543"/>
    </location>
</feature>
<dbReference type="RefSeq" id="XP_031442018.1">
    <property type="nucleotide sequence ID" value="XM_031586158.1"/>
</dbReference>
<feature type="region of interest" description="Disordered" evidence="4">
    <location>
        <begin position="1072"/>
        <end position="1126"/>
    </location>
</feature>
<feature type="compositionally biased region" description="Basic and acidic residues" evidence="4">
    <location>
        <begin position="738"/>
        <end position="779"/>
    </location>
</feature>
<dbReference type="Proteomes" id="UP000515152">
    <property type="component" value="Chromosome 19"/>
</dbReference>
<dbReference type="PANTHER" id="PTHR16181">
    <property type="entry name" value="PROTEIN FAM83A-RELATED"/>
    <property type="match status" value="1"/>
</dbReference>
<gene>
    <name evidence="7" type="primary">fam83hb</name>
</gene>
<feature type="compositionally biased region" description="Low complexity" evidence="4">
    <location>
        <begin position="938"/>
        <end position="947"/>
    </location>
</feature>
<keyword evidence="3" id="KW-0963">Cytoplasm</keyword>
<feature type="region of interest" description="Disordered" evidence="4">
    <location>
        <begin position="830"/>
        <end position="1057"/>
    </location>
</feature>
<dbReference type="GO" id="GO:0019901">
    <property type="term" value="F:protein kinase binding"/>
    <property type="evidence" value="ECO:0007669"/>
    <property type="project" value="TreeGrafter"/>
</dbReference>
<feature type="compositionally biased region" description="Basic and acidic residues" evidence="4">
    <location>
        <begin position="530"/>
        <end position="543"/>
    </location>
</feature>
<comment type="subcellular location">
    <subcellularLocation>
        <location evidence="1">Cytoplasm</location>
    </subcellularLocation>
</comment>
<dbReference type="Gene3D" id="3.30.870.10">
    <property type="entry name" value="Endonuclease Chain A"/>
    <property type="match status" value="1"/>
</dbReference>
<dbReference type="CTD" id="565918"/>
<feature type="domain" description="Scaffolding anchor of CK1" evidence="5">
    <location>
        <begin position="13"/>
        <end position="289"/>
    </location>
</feature>